<dbReference type="Proteomes" id="UP000683139">
    <property type="component" value="Unassembled WGS sequence"/>
</dbReference>
<evidence type="ECO:0000256" key="2">
    <source>
        <dbReference type="ARBA" id="ARBA00023002"/>
    </source>
</evidence>
<dbReference type="NCBIfam" id="TIGR04380">
    <property type="entry name" value="myo_inos_iolG"/>
    <property type="match status" value="1"/>
</dbReference>
<comment type="caution">
    <text evidence="5">The sequence shown here is derived from an EMBL/GenBank/DDBJ whole genome shotgun (WGS) entry which is preliminary data.</text>
</comment>
<dbReference type="PANTHER" id="PTHR42840">
    <property type="entry name" value="NAD(P)-BINDING ROSSMANN-FOLD SUPERFAMILY PROTEIN-RELATED"/>
    <property type="match status" value="1"/>
</dbReference>
<name>A0A920CYH7_9BACL</name>
<dbReference type="InterPro" id="IPR000683">
    <property type="entry name" value="Gfo/Idh/MocA-like_OxRdtase_N"/>
</dbReference>
<evidence type="ECO:0000259" key="4">
    <source>
        <dbReference type="Pfam" id="PF22725"/>
    </source>
</evidence>
<dbReference type="EMBL" id="BOSE01000003">
    <property type="protein sequence ID" value="GIP16403.1"/>
    <property type="molecule type" value="Genomic_DNA"/>
</dbReference>
<evidence type="ECO:0000256" key="1">
    <source>
        <dbReference type="ARBA" id="ARBA00010928"/>
    </source>
</evidence>
<dbReference type="InterPro" id="IPR030827">
    <property type="entry name" value="Myo_inos_IolG"/>
</dbReference>
<dbReference type="InterPro" id="IPR036291">
    <property type="entry name" value="NAD(P)-bd_dom_sf"/>
</dbReference>
<evidence type="ECO:0000313" key="5">
    <source>
        <dbReference type="EMBL" id="GIP16403.1"/>
    </source>
</evidence>
<accession>A0A920CYH7</accession>
<keyword evidence="6" id="KW-1185">Reference proteome</keyword>
<dbReference type="Pfam" id="PF22725">
    <property type="entry name" value="GFO_IDH_MocA_C3"/>
    <property type="match status" value="1"/>
</dbReference>
<dbReference type="AlphaFoldDB" id="A0A920CYH7"/>
<gene>
    <name evidence="5" type="ORF">J40TS1_20450</name>
</gene>
<dbReference type="GO" id="GO:0000166">
    <property type="term" value="F:nucleotide binding"/>
    <property type="evidence" value="ECO:0007669"/>
    <property type="project" value="InterPro"/>
</dbReference>
<dbReference type="Gene3D" id="3.30.360.10">
    <property type="entry name" value="Dihydrodipicolinate Reductase, domain 2"/>
    <property type="match status" value="1"/>
</dbReference>
<feature type="domain" description="Gfo/Idh/MocA-like oxidoreductase N-terminal" evidence="3">
    <location>
        <begin position="5"/>
        <end position="124"/>
    </location>
</feature>
<dbReference type="Pfam" id="PF01408">
    <property type="entry name" value="GFO_IDH_MocA"/>
    <property type="match status" value="1"/>
</dbReference>
<dbReference type="GO" id="GO:0016491">
    <property type="term" value="F:oxidoreductase activity"/>
    <property type="evidence" value="ECO:0007669"/>
    <property type="project" value="UniProtKB-KW"/>
</dbReference>
<sequence>MSRIGIGIVGAGRIGKLHAENMIKHPDIELIGVSDVQLNEALLRWSKPFNLSIVTDSYLQLIEDERVDAIFICSPTNTHIDIIRAAAAAGKHIFCEKPISFHYEETKQVLQLVQEAGIIFQVGFNRRFDHNFSKVRALVDADKIGEPHIIKITSRDPAPPPASYIAASGGMFMDMSIHDFDMARFLAGSEVETVFAEGTVLVDPAIGELGDIDTAIVTLRFTNGALGVIDNSRRAAYGYDQRVEILGAKGSIGVENDLPTTVKISTEEAIVTDHPQYFFLDRYMASYKAELEHFIECVSNGAAPSVSVFDGYQAERIACAARRSLGEHRIVHMEEVV</sequence>
<dbReference type="SUPFAM" id="SSF51735">
    <property type="entry name" value="NAD(P)-binding Rossmann-fold domains"/>
    <property type="match status" value="1"/>
</dbReference>
<dbReference type="SUPFAM" id="SSF55347">
    <property type="entry name" value="Glyceraldehyde-3-phosphate dehydrogenase-like, C-terminal domain"/>
    <property type="match status" value="1"/>
</dbReference>
<dbReference type="Gene3D" id="3.40.50.720">
    <property type="entry name" value="NAD(P)-binding Rossmann-like Domain"/>
    <property type="match status" value="1"/>
</dbReference>
<evidence type="ECO:0000259" key="3">
    <source>
        <dbReference type="Pfam" id="PF01408"/>
    </source>
</evidence>
<proteinExistence type="inferred from homology"/>
<dbReference type="PANTHER" id="PTHR42840:SF3">
    <property type="entry name" value="BINDING ROSSMANN FOLD OXIDOREDUCTASE, PUTATIVE (AFU_ORTHOLOGUE AFUA_2G10240)-RELATED"/>
    <property type="match status" value="1"/>
</dbReference>
<feature type="domain" description="GFO/IDH/MocA-like oxidoreductase" evidence="4">
    <location>
        <begin position="132"/>
        <end position="252"/>
    </location>
</feature>
<evidence type="ECO:0000313" key="6">
    <source>
        <dbReference type="Proteomes" id="UP000683139"/>
    </source>
</evidence>
<dbReference type="InterPro" id="IPR055170">
    <property type="entry name" value="GFO_IDH_MocA-like_dom"/>
</dbReference>
<dbReference type="FunFam" id="3.30.360.10:FF:000023">
    <property type="entry name" value="Inositol 2-dehydrogenase"/>
    <property type="match status" value="1"/>
</dbReference>
<organism evidence="5 6">
    <name type="scientific">Paenibacillus montaniterrae</name>
    <dbReference type="NCBI Taxonomy" id="429341"/>
    <lineage>
        <taxon>Bacteria</taxon>
        <taxon>Bacillati</taxon>
        <taxon>Bacillota</taxon>
        <taxon>Bacilli</taxon>
        <taxon>Bacillales</taxon>
        <taxon>Paenibacillaceae</taxon>
        <taxon>Paenibacillus</taxon>
    </lineage>
</organism>
<keyword evidence="2" id="KW-0560">Oxidoreductase</keyword>
<dbReference type="RefSeq" id="WP_213514656.1">
    <property type="nucleotide sequence ID" value="NZ_BOSE01000003.1"/>
</dbReference>
<protein>
    <submittedName>
        <fullName evidence="5">Inositol 2-dehydrogenase</fullName>
    </submittedName>
</protein>
<reference evidence="5" key="1">
    <citation type="submission" date="2021-03" db="EMBL/GenBank/DDBJ databases">
        <title>Antimicrobial resistance genes in bacteria isolated from Japanese honey, and their potential for conferring macrolide and lincosamide resistance in the American foulbrood pathogen Paenibacillus larvae.</title>
        <authorList>
            <person name="Okamoto M."/>
            <person name="Kumagai M."/>
            <person name="Kanamori H."/>
            <person name="Takamatsu D."/>
        </authorList>
    </citation>
    <scope>NUCLEOTIDE SEQUENCE</scope>
    <source>
        <strain evidence="5">J40TS1</strain>
    </source>
</reference>
<comment type="similarity">
    <text evidence="1">Belongs to the Gfo/Idh/MocA family.</text>
</comment>